<comment type="caution">
    <text evidence="7">The sequence shown here is derived from an EMBL/GenBank/DDBJ whole genome shotgun (WGS) entry which is preliminary data.</text>
</comment>
<name>A0A813WHY9_9BILA</name>
<gene>
    <name evidence="7" type="ORF">GPM918_LOCUS6071</name>
    <name evidence="8" type="ORF">SRO942_LOCUS6071</name>
</gene>
<dbReference type="PANTHER" id="PTHR46641">
    <property type="entry name" value="FMRFAMIDE RECEPTOR-RELATED"/>
    <property type="match status" value="1"/>
</dbReference>
<dbReference type="SUPFAM" id="SSF81321">
    <property type="entry name" value="Family A G protein-coupled receptor-like"/>
    <property type="match status" value="1"/>
</dbReference>
<evidence type="ECO:0000313" key="7">
    <source>
        <dbReference type="EMBL" id="CAF0851002.1"/>
    </source>
</evidence>
<feature type="transmembrane region" description="Helical" evidence="5">
    <location>
        <begin position="158"/>
        <end position="179"/>
    </location>
</feature>
<keyword evidence="4 5" id="KW-0472">Membrane</keyword>
<dbReference type="Proteomes" id="UP000681722">
    <property type="component" value="Unassembled WGS sequence"/>
</dbReference>
<protein>
    <recommendedName>
        <fullName evidence="6">G-protein coupled receptors family 1 profile domain-containing protein</fullName>
    </recommendedName>
</protein>
<dbReference type="Pfam" id="PF00001">
    <property type="entry name" value="7tm_1"/>
    <property type="match status" value="1"/>
</dbReference>
<reference evidence="7" key="1">
    <citation type="submission" date="2021-02" db="EMBL/GenBank/DDBJ databases">
        <authorList>
            <person name="Nowell W R."/>
        </authorList>
    </citation>
    <scope>NUCLEOTIDE SEQUENCE</scope>
</reference>
<dbReference type="InterPro" id="IPR000276">
    <property type="entry name" value="GPCR_Rhodpsn"/>
</dbReference>
<evidence type="ECO:0000256" key="2">
    <source>
        <dbReference type="ARBA" id="ARBA00022692"/>
    </source>
</evidence>
<evidence type="ECO:0000313" key="8">
    <source>
        <dbReference type="EMBL" id="CAF3638638.1"/>
    </source>
</evidence>
<dbReference type="Proteomes" id="UP000663829">
    <property type="component" value="Unassembled WGS sequence"/>
</dbReference>
<evidence type="ECO:0000256" key="3">
    <source>
        <dbReference type="ARBA" id="ARBA00022989"/>
    </source>
</evidence>
<keyword evidence="3 5" id="KW-1133">Transmembrane helix</keyword>
<dbReference type="PANTHER" id="PTHR46641:SF25">
    <property type="entry name" value="CNMAMIDE RECEPTOR-RELATED"/>
    <property type="match status" value="1"/>
</dbReference>
<accession>A0A813WHY9</accession>
<dbReference type="GO" id="GO:0004930">
    <property type="term" value="F:G protein-coupled receptor activity"/>
    <property type="evidence" value="ECO:0007669"/>
    <property type="project" value="InterPro"/>
</dbReference>
<feature type="domain" description="G-protein coupled receptors family 1 profile" evidence="6">
    <location>
        <begin position="58"/>
        <end position="327"/>
    </location>
</feature>
<feature type="transmembrane region" description="Helical" evidence="5">
    <location>
        <begin position="260"/>
        <end position="286"/>
    </location>
</feature>
<organism evidence="7 9">
    <name type="scientific">Didymodactylos carnosus</name>
    <dbReference type="NCBI Taxonomy" id="1234261"/>
    <lineage>
        <taxon>Eukaryota</taxon>
        <taxon>Metazoa</taxon>
        <taxon>Spiralia</taxon>
        <taxon>Gnathifera</taxon>
        <taxon>Rotifera</taxon>
        <taxon>Eurotatoria</taxon>
        <taxon>Bdelloidea</taxon>
        <taxon>Philodinida</taxon>
        <taxon>Philodinidae</taxon>
        <taxon>Didymodactylos</taxon>
    </lineage>
</organism>
<dbReference type="InterPro" id="IPR017452">
    <property type="entry name" value="GPCR_Rhodpsn_7TM"/>
</dbReference>
<dbReference type="OrthoDB" id="9990906at2759"/>
<keyword evidence="9" id="KW-1185">Reference proteome</keyword>
<dbReference type="EMBL" id="CAJOBC010000916">
    <property type="protein sequence ID" value="CAF3638638.1"/>
    <property type="molecule type" value="Genomic_DNA"/>
</dbReference>
<dbReference type="GO" id="GO:0016020">
    <property type="term" value="C:membrane"/>
    <property type="evidence" value="ECO:0007669"/>
    <property type="project" value="UniProtKB-SubCell"/>
</dbReference>
<feature type="transmembrane region" description="Helical" evidence="5">
    <location>
        <begin position="46"/>
        <end position="66"/>
    </location>
</feature>
<evidence type="ECO:0000313" key="9">
    <source>
        <dbReference type="Proteomes" id="UP000663829"/>
    </source>
</evidence>
<evidence type="ECO:0000256" key="1">
    <source>
        <dbReference type="ARBA" id="ARBA00004370"/>
    </source>
</evidence>
<evidence type="ECO:0000256" key="5">
    <source>
        <dbReference type="SAM" id="Phobius"/>
    </source>
</evidence>
<feature type="transmembrane region" description="Helical" evidence="5">
    <location>
        <begin position="306"/>
        <end position="328"/>
    </location>
</feature>
<dbReference type="EMBL" id="CAJNOQ010000916">
    <property type="protein sequence ID" value="CAF0851002.1"/>
    <property type="molecule type" value="Genomic_DNA"/>
</dbReference>
<evidence type="ECO:0000259" key="6">
    <source>
        <dbReference type="PROSITE" id="PS50262"/>
    </source>
</evidence>
<proteinExistence type="predicted"/>
<dbReference type="InterPro" id="IPR052954">
    <property type="entry name" value="GPCR-Ligand_Int"/>
</dbReference>
<dbReference type="PROSITE" id="PS50262">
    <property type="entry name" value="G_PROTEIN_RECEP_F1_2"/>
    <property type="match status" value="1"/>
</dbReference>
<sequence>MQQIYFPSANNDSPIDPSIATQIGSNSCQNETSITLIEEIEEKVNFIVPLLVVLGIIGNSLSVITFSQRKLRSLSCACYLLILAIVDTLALINNSRPYFLKKFNQAHHLESSFLCGFHLFSTRVFDELSPWLLVFVACNRLVLTKFPRNHRCFQTSKSAVLSTLLLILFFILLNIHLLFGIGLGYSTVSPCDRVCGPLSSSEHYLFFYQHISPIIDLIFSLIFPFCFIFIANIFIMLNVRKIRRRVICQRKHKRESRNSRLSIVLLADLITFLIVSAPVLVVEIVYRFTRSSTTIVLDEKYEQMLSISWLIANRIYYLNYSLSFYFYVLTSSYFRHQFYVAIRLKYVQNIFRYLCFKKQMKTKLTRKEVQSDYFGYNEPYSSPSDDTNTKIMLKETIKTITPMTNLL</sequence>
<comment type="subcellular location">
    <subcellularLocation>
        <location evidence="1">Membrane</location>
    </subcellularLocation>
</comment>
<evidence type="ECO:0000256" key="4">
    <source>
        <dbReference type="ARBA" id="ARBA00023136"/>
    </source>
</evidence>
<dbReference type="Gene3D" id="1.20.1070.10">
    <property type="entry name" value="Rhodopsin 7-helix transmembrane proteins"/>
    <property type="match status" value="1"/>
</dbReference>
<dbReference type="AlphaFoldDB" id="A0A813WHY9"/>
<feature type="transmembrane region" description="Helical" evidence="5">
    <location>
        <begin position="73"/>
        <end position="92"/>
    </location>
</feature>
<keyword evidence="2 5" id="KW-0812">Transmembrane</keyword>
<feature type="transmembrane region" description="Helical" evidence="5">
    <location>
        <begin position="217"/>
        <end position="239"/>
    </location>
</feature>